<evidence type="ECO:0000256" key="8">
    <source>
        <dbReference type="ARBA" id="ARBA00023242"/>
    </source>
</evidence>
<dbReference type="GO" id="GO:0006606">
    <property type="term" value="P:protein import into nucleus"/>
    <property type="evidence" value="ECO:0007669"/>
    <property type="project" value="InterPro"/>
</dbReference>
<sequence>MDVNQVLAGTLSPDSTTRQNAEQQLLHAAEVDFAAYLTTLAGELANESAAPAIRTAAGLALKNAFSYRDLARLREVQGRWVHQINPQVKSAVKELALKTLASSDSRAGQSAGQFIASIAAIELPRNEWPELMNTLVQNVSGGSGHLKQASLVTIGFICESEDPDLRESLSSHSNAILTAVVQGARKEEPNNDVRNAAITALSDAIEFVRSNFENEGERNYIMQVICEATQSNDVRIQSGAFGCLNRIMSSYYEKMRFYMEKALFGLTILGMKSEEEDVAKLAIEFWCTVCEEETAIEDDNRIAKNEGSSIIRPFFNFARIACREVVPVLLQLMTNQDEDAADDDYNISRAAYQALELYASCVHADVIPPVLEFVEANLRNADWHRRDAAVSSFGAIMEGPEIETLDPLVKQALPVLIQMMDDKVIHVRDSAAYALGRITEFCPESIDVDSHLQPLISCLFHGLASSPKIASSCCWALQNISDQFAGNPGADTSPFSKHFKDSVSSLLSATERPDADNPLRTAAYEVLSTFVTNAANDCLHVIASLVDVVIERLERTVPMQQQVVSVEDRITLEELQTSLTSVLLAIVQRLETEIKPQADRIMHLMLKVLSTLPPKSSVPDVVFATIGAIASSVERDFLKYMEAFTPFLYNALGNQEEPGLCAMAIGLVSDITRSLNDKAQPYCDTFMNYLLNLLRSTTLTNQLKPAILLTFGDIAQAIGTNFETYLPVVGQVLQQASGVTVGTDVSQDTLDYVTSLREGIMDAWGGILLAYKGTPNANNLTPYVESIFQLIGHISHEGTRSEGLMRSTMGVIGDMAEVFPNGEFASLFRNEFVSGLVRETRSNRDYGGRTIDTARWAREQVKRQVGLATAAAMS</sequence>
<dbReference type="InterPro" id="IPR000225">
    <property type="entry name" value="Armadillo"/>
</dbReference>
<dbReference type="InterPro" id="IPR058584">
    <property type="entry name" value="IMB1_TNPO1-like_TPR"/>
</dbReference>
<evidence type="ECO:0000256" key="9">
    <source>
        <dbReference type="ARBA" id="ARBA00079884"/>
    </source>
</evidence>
<keyword evidence="8" id="KW-0539">Nucleus</keyword>
<proteinExistence type="inferred from homology"/>
<dbReference type="GO" id="GO:0005737">
    <property type="term" value="C:cytoplasm"/>
    <property type="evidence" value="ECO:0007669"/>
    <property type="project" value="UniProtKB-SubCell"/>
</dbReference>
<dbReference type="InterPro" id="IPR011989">
    <property type="entry name" value="ARM-like"/>
</dbReference>
<gene>
    <name evidence="13" type="primary">kap95</name>
    <name evidence="13" type="ORF">PRK78_000134</name>
</gene>
<comment type="similarity">
    <text evidence="3">Belongs to the importin beta family. Importin beta-1 subfamily.</text>
</comment>
<evidence type="ECO:0000256" key="1">
    <source>
        <dbReference type="ARBA" id="ARBA00004259"/>
    </source>
</evidence>
<evidence type="ECO:0000313" key="14">
    <source>
        <dbReference type="Proteomes" id="UP001219355"/>
    </source>
</evidence>
<feature type="domain" description="Importin N-terminal" evidence="12">
    <location>
        <begin position="21"/>
        <end position="102"/>
    </location>
</feature>
<feature type="repeat" description="HEAT" evidence="11">
    <location>
        <begin position="412"/>
        <end position="450"/>
    </location>
</feature>
<name>A0AAF0DB55_9EURO</name>
<evidence type="ECO:0000256" key="6">
    <source>
        <dbReference type="ARBA" id="ARBA00022737"/>
    </source>
</evidence>
<reference evidence="13" key="1">
    <citation type="submission" date="2023-03" db="EMBL/GenBank/DDBJ databases">
        <title>Emydomyces testavorans Genome Sequence.</title>
        <authorList>
            <person name="Hoyer L."/>
        </authorList>
    </citation>
    <scope>NUCLEOTIDE SEQUENCE</scope>
    <source>
        <strain evidence="13">16-2883</strain>
    </source>
</reference>
<evidence type="ECO:0000256" key="2">
    <source>
        <dbReference type="ARBA" id="ARBA00004496"/>
    </source>
</evidence>
<dbReference type="Pfam" id="PF25574">
    <property type="entry name" value="TPR_IMB1"/>
    <property type="match status" value="1"/>
</dbReference>
<dbReference type="PANTHER" id="PTHR10527">
    <property type="entry name" value="IMPORTIN BETA"/>
    <property type="match status" value="1"/>
</dbReference>
<dbReference type="FunFam" id="1.25.10.10:FF:000027">
    <property type="entry name" value="Importin subunit beta-1"/>
    <property type="match status" value="1"/>
</dbReference>
<comment type="subcellular location">
    <subcellularLocation>
        <location evidence="2">Cytoplasm</location>
    </subcellularLocation>
    <subcellularLocation>
        <location evidence="1">Nucleus envelope</location>
    </subcellularLocation>
</comment>
<dbReference type="GO" id="GO:0005635">
    <property type="term" value="C:nuclear envelope"/>
    <property type="evidence" value="ECO:0007669"/>
    <property type="project" value="UniProtKB-SubCell"/>
</dbReference>
<dbReference type="Gene3D" id="1.25.10.10">
    <property type="entry name" value="Leucine-rich Repeat Variant"/>
    <property type="match status" value="1"/>
</dbReference>
<dbReference type="EMBL" id="CP120627">
    <property type="protein sequence ID" value="WEW54711.1"/>
    <property type="molecule type" value="Genomic_DNA"/>
</dbReference>
<keyword evidence="14" id="KW-1185">Reference proteome</keyword>
<dbReference type="AlphaFoldDB" id="A0AAF0DB55"/>
<dbReference type="SUPFAM" id="SSF48371">
    <property type="entry name" value="ARM repeat"/>
    <property type="match status" value="1"/>
</dbReference>
<keyword evidence="7" id="KW-0653">Protein transport</keyword>
<evidence type="ECO:0000256" key="3">
    <source>
        <dbReference type="ARBA" id="ARBA00010907"/>
    </source>
</evidence>
<evidence type="ECO:0000256" key="5">
    <source>
        <dbReference type="ARBA" id="ARBA00022490"/>
    </source>
</evidence>
<organism evidence="13 14">
    <name type="scientific">Emydomyces testavorans</name>
    <dbReference type="NCBI Taxonomy" id="2070801"/>
    <lineage>
        <taxon>Eukaryota</taxon>
        <taxon>Fungi</taxon>
        <taxon>Dikarya</taxon>
        <taxon>Ascomycota</taxon>
        <taxon>Pezizomycotina</taxon>
        <taxon>Eurotiomycetes</taxon>
        <taxon>Eurotiomycetidae</taxon>
        <taxon>Onygenales</taxon>
        <taxon>Nannizziopsiaceae</taxon>
        <taxon>Emydomyces</taxon>
    </lineage>
</organism>
<accession>A0AAF0DB55</accession>
<dbReference type="PROSITE" id="PS50077">
    <property type="entry name" value="HEAT_REPEAT"/>
    <property type="match status" value="1"/>
</dbReference>
<dbReference type="SMART" id="SM00913">
    <property type="entry name" value="IBN_N"/>
    <property type="match status" value="1"/>
</dbReference>
<keyword evidence="4" id="KW-0813">Transport</keyword>
<evidence type="ECO:0000259" key="12">
    <source>
        <dbReference type="PROSITE" id="PS50166"/>
    </source>
</evidence>
<evidence type="ECO:0000313" key="13">
    <source>
        <dbReference type="EMBL" id="WEW54711.1"/>
    </source>
</evidence>
<dbReference type="GO" id="GO:0031267">
    <property type="term" value="F:small GTPase binding"/>
    <property type="evidence" value="ECO:0007669"/>
    <property type="project" value="InterPro"/>
</dbReference>
<dbReference type="InterPro" id="IPR021133">
    <property type="entry name" value="HEAT_type_2"/>
</dbReference>
<evidence type="ECO:0000256" key="10">
    <source>
        <dbReference type="ARBA" id="ARBA00083566"/>
    </source>
</evidence>
<dbReference type="InterPro" id="IPR016024">
    <property type="entry name" value="ARM-type_fold"/>
</dbReference>
<dbReference type="Proteomes" id="UP001219355">
    <property type="component" value="Chromosome 1"/>
</dbReference>
<dbReference type="PROSITE" id="PS50166">
    <property type="entry name" value="IMPORTIN_B_NT"/>
    <property type="match status" value="1"/>
</dbReference>
<keyword evidence="6" id="KW-0677">Repeat</keyword>
<dbReference type="InterPro" id="IPR040122">
    <property type="entry name" value="Importin_beta"/>
</dbReference>
<dbReference type="InterPro" id="IPR001494">
    <property type="entry name" value="Importin-beta_N"/>
</dbReference>
<evidence type="ECO:0000256" key="11">
    <source>
        <dbReference type="PROSITE-ProRule" id="PRU00103"/>
    </source>
</evidence>
<dbReference type="Pfam" id="PF13513">
    <property type="entry name" value="HEAT_EZ"/>
    <property type="match status" value="1"/>
</dbReference>
<dbReference type="SMART" id="SM00185">
    <property type="entry name" value="ARM"/>
    <property type="match status" value="3"/>
</dbReference>
<evidence type="ECO:0000256" key="4">
    <source>
        <dbReference type="ARBA" id="ARBA00022448"/>
    </source>
</evidence>
<keyword evidence="5" id="KW-0963">Cytoplasm</keyword>
<protein>
    <recommendedName>
        <fullName evidence="9">Importin-95</fullName>
    </recommendedName>
    <alternativeName>
        <fullName evidence="10">Karyopherin-95</fullName>
    </alternativeName>
</protein>
<evidence type="ECO:0000256" key="7">
    <source>
        <dbReference type="ARBA" id="ARBA00022927"/>
    </source>
</evidence>